<dbReference type="InterPro" id="IPR032781">
    <property type="entry name" value="ABC_tran_Xtn"/>
</dbReference>
<dbReference type="InterPro" id="IPR003439">
    <property type="entry name" value="ABC_transporter-like_ATP-bd"/>
</dbReference>
<keyword evidence="3" id="KW-0175">Coiled coil</keyword>
<dbReference type="SUPFAM" id="SSF52540">
    <property type="entry name" value="P-loop containing nucleoside triphosphate hydrolases"/>
    <property type="match status" value="2"/>
</dbReference>
<dbReference type="InterPro" id="IPR037118">
    <property type="entry name" value="Val-tRNA_synth_C_sf"/>
</dbReference>
<comment type="caution">
    <text evidence="6">The sequence shown here is derived from an EMBL/GenBank/DDBJ whole genome shotgun (WGS) entry which is preliminary data.</text>
</comment>
<dbReference type="Proteomes" id="UP000294682">
    <property type="component" value="Unassembled WGS sequence"/>
</dbReference>
<feature type="coiled-coil region" evidence="3">
    <location>
        <begin position="249"/>
        <end position="276"/>
    </location>
</feature>
<dbReference type="InterPro" id="IPR032524">
    <property type="entry name" value="ABC_tran_C"/>
</dbReference>
<dbReference type="CDD" id="cd03221">
    <property type="entry name" value="ABCF_EF-3"/>
    <property type="match status" value="2"/>
</dbReference>
<dbReference type="PANTHER" id="PTHR42855">
    <property type="entry name" value="ABC TRANSPORTER ATP-BINDING SUBUNIT"/>
    <property type="match status" value="1"/>
</dbReference>
<evidence type="ECO:0000256" key="2">
    <source>
        <dbReference type="ARBA" id="ARBA00022840"/>
    </source>
</evidence>
<dbReference type="AlphaFoldDB" id="A0A9X8Y7N2"/>
<dbReference type="InterPro" id="IPR027417">
    <property type="entry name" value="P-loop_NTPase"/>
</dbReference>
<dbReference type="Gene3D" id="1.10.287.380">
    <property type="entry name" value="Valyl-tRNA synthetase, C-terminal domain"/>
    <property type="match status" value="1"/>
</dbReference>
<dbReference type="SMART" id="SM00382">
    <property type="entry name" value="AAA"/>
    <property type="match status" value="2"/>
</dbReference>
<proteinExistence type="predicted"/>
<evidence type="ECO:0000313" key="7">
    <source>
        <dbReference type="Proteomes" id="UP000294682"/>
    </source>
</evidence>
<keyword evidence="1" id="KW-0547">Nucleotide-binding</keyword>
<evidence type="ECO:0000256" key="4">
    <source>
        <dbReference type="SAM" id="MobiDB-lite"/>
    </source>
</evidence>
<dbReference type="FunFam" id="3.40.50.300:FF:000011">
    <property type="entry name" value="Putative ABC transporter ATP-binding component"/>
    <property type="match status" value="1"/>
</dbReference>
<dbReference type="Gene3D" id="3.40.50.300">
    <property type="entry name" value="P-loop containing nucleotide triphosphate hydrolases"/>
    <property type="match status" value="2"/>
</dbReference>
<keyword evidence="2 6" id="KW-0067">ATP-binding</keyword>
<feature type="domain" description="ABC transporter" evidence="5">
    <location>
        <begin position="3"/>
        <end position="260"/>
    </location>
</feature>
<evidence type="ECO:0000259" key="5">
    <source>
        <dbReference type="PROSITE" id="PS50893"/>
    </source>
</evidence>
<dbReference type="InterPro" id="IPR017871">
    <property type="entry name" value="ABC_transporter-like_CS"/>
</dbReference>
<protein>
    <submittedName>
        <fullName evidence="6">ATP-binding cassette subfamily F protein 3</fullName>
    </submittedName>
</protein>
<feature type="domain" description="ABC transporter" evidence="5">
    <location>
        <begin position="328"/>
        <end position="544"/>
    </location>
</feature>
<dbReference type="GO" id="GO:0016887">
    <property type="term" value="F:ATP hydrolysis activity"/>
    <property type="evidence" value="ECO:0007669"/>
    <property type="project" value="InterPro"/>
</dbReference>
<feature type="region of interest" description="Disordered" evidence="4">
    <location>
        <begin position="536"/>
        <end position="569"/>
    </location>
</feature>
<dbReference type="PROSITE" id="PS50893">
    <property type="entry name" value="ABC_TRANSPORTER_2"/>
    <property type="match status" value="2"/>
</dbReference>
<dbReference type="Pfam" id="PF16326">
    <property type="entry name" value="ABC_tran_CTD"/>
    <property type="match status" value="1"/>
</dbReference>
<feature type="compositionally biased region" description="Low complexity" evidence="4">
    <location>
        <begin position="539"/>
        <end position="552"/>
    </location>
</feature>
<evidence type="ECO:0000313" key="6">
    <source>
        <dbReference type="EMBL" id="TCL42555.1"/>
    </source>
</evidence>
<dbReference type="Pfam" id="PF12848">
    <property type="entry name" value="ABC_tran_Xtn"/>
    <property type="match status" value="1"/>
</dbReference>
<accession>A0A9X8Y7N2</accession>
<dbReference type="InterPro" id="IPR003593">
    <property type="entry name" value="AAA+_ATPase"/>
</dbReference>
<reference evidence="6 7" key="1">
    <citation type="submission" date="2019-03" db="EMBL/GenBank/DDBJ databases">
        <title>Genomic Encyclopedia of Type Strains, Phase IV (KMG-IV): sequencing the most valuable type-strain genomes for metagenomic binning, comparative biology and taxonomic classification.</title>
        <authorList>
            <person name="Goeker M."/>
        </authorList>
    </citation>
    <scope>NUCLEOTIDE SEQUENCE [LARGE SCALE GENOMIC DNA]</scope>
    <source>
        <strain evidence="6 7">DSM 100433</strain>
    </source>
</reference>
<organism evidence="6 7">
    <name type="scientific">Harryflintia acetispora</name>
    <dbReference type="NCBI Taxonomy" id="1849041"/>
    <lineage>
        <taxon>Bacteria</taxon>
        <taxon>Bacillati</taxon>
        <taxon>Bacillota</taxon>
        <taxon>Clostridia</taxon>
        <taxon>Eubacteriales</taxon>
        <taxon>Oscillospiraceae</taxon>
        <taxon>Harryflintia</taxon>
    </lineage>
</organism>
<keyword evidence="7" id="KW-1185">Reference proteome</keyword>
<dbReference type="PROSITE" id="PS00211">
    <property type="entry name" value="ABC_TRANSPORTER_1"/>
    <property type="match status" value="2"/>
</dbReference>
<dbReference type="GO" id="GO:0003677">
    <property type="term" value="F:DNA binding"/>
    <property type="evidence" value="ECO:0007669"/>
    <property type="project" value="InterPro"/>
</dbReference>
<evidence type="ECO:0000256" key="3">
    <source>
        <dbReference type="SAM" id="Coils"/>
    </source>
</evidence>
<sequence length="636" mass="72120">MLLELDHICKSFGVDVVLQDVCLSLEEGDRIGLLGRNGAGKSTLLNIITGRLDYDSGSLSIGRGVTLGYLQQNGALDLQNTIESEAASVFHDTLELGRQLEALRLRLSSLPQDDQSRAGLLEEYDRMNTAFEAQDGYQIDVKISTVLNGMGFGNYDRRQPVAELSGGEKTRLAIAKLLLQNPQVLILDEPTNHLDFVTLGWLEEYLRAYRGALIVVSHDRYFLDSVVSDICELERHALTRYKGGYSQFVRQKEERLDYWRKQYERQQEEIAKMEDYVARNLVRASTSGSAKSRIAALERMERIDRPPGELKDCKLRFALDFEPYKDVLIAEEVSVRVGEGESEKLLCQDIGLHIEKGEKVAVIGQNGVGKSSLLRALQGMIPHGGRVKWGTNVKISYFEQENRQLSPQKTVIAELRDRFPRKSETELRTLLGSLLLQGDDIYKQIRDLSGGERAKVAFALIMLERANVLILDEPTNHLDYSTKEVLDEALSSYQGTILMVSHDRYLLNRVPSRIIEMFPDRLQSYAGGYDYYKEHKVSPQEVPQQSEPQEQPKQNPYYRSKAQRAAEQRRKSRLLSLEGEVSALEEEIAAMERQLASPELASDYQKLGEHCALLEERRALLGARMDEWLALTEETE</sequence>
<dbReference type="Pfam" id="PF00005">
    <property type="entry name" value="ABC_tran"/>
    <property type="match status" value="2"/>
</dbReference>
<dbReference type="EMBL" id="SLUK01000009">
    <property type="protein sequence ID" value="TCL42555.1"/>
    <property type="molecule type" value="Genomic_DNA"/>
</dbReference>
<gene>
    <name evidence="6" type="ORF">EDD78_10920</name>
</gene>
<dbReference type="GO" id="GO:0005524">
    <property type="term" value="F:ATP binding"/>
    <property type="evidence" value="ECO:0007669"/>
    <property type="project" value="UniProtKB-KW"/>
</dbReference>
<dbReference type="PANTHER" id="PTHR42855:SF2">
    <property type="entry name" value="DRUG RESISTANCE ABC TRANSPORTER,ATP-BINDING PROTEIN"/>
    <property type="match status" value="1"/>
</dbReference>
<dbReference type="RefSeq" id="WP_165873190.1">
    <property type="nucleotide sequence ID" value="NZ_SLUK01000009.1"/>
</dbReference>
<evidence type="ECO:0000256" key="1">
    <source>
        <dbReference type="ARBA" id="ARBA00022741"/>
    </source>
</evidence>
<dbReference type="InterPro" id="IPR051309">
    <property type="entry name" value="ABCF_ATPase"/>
</dbReference>
<name>A0A9X8Y7N2_9FIRM</name>